<evidence type="ECO:0000313" key="1">
    <source>
        <dbReference type="EMBL" id="JAH63210.1"/>
    </source>
</evidence>
<dbReference type="AlphaFoldDB" id="A0A0E9UD87"/>
<dbReference type="EMBL" id="GBXM01045367">
    <property type="protein sequence ID" value="JAH63210.1"/>
    <property type="molecule type" value="Transcribed_RNA"/>
</dbReference>
<accession>A0A0E9UD87</accession>
<name>A0A0E9UD87_ANGAN</name>
<protein>
    <submittedName>
        <fullName evidence="1">Uncharacterized protein</fullName>
    </submittedName>
</protein>
<organism evidence="1">
    <name type="scientific">Anguilla anguilla</name>
    <name type="common">European freshwater eel</name>
    <name type="synonym">Muraena anguilla</name>
    <dbReference type="NCBI Taxonomy" id="7936"/>
    <lineage>
        <taxon>Eukaryota</taxon>
        <taxon>Metazoa</taxon>
        <taxon>Chordata</taxon>
        <taxon>Craniata</taxon>
        <taxon>Vertebrata</taxon>
        <taxon>Euteleostomi</taxon>
        <taxon>Actinopterygii</taxon>
        <taxon>Neopterygii</taxon>
        <taxon>Teleostei</taxon>
        <taxon>Anguilliformes</taxon>
        <taxon>Anguillidae</taxon>
        <taxon>Anguilla</taxon>
    </lineage>
</organism>
<proteinExistence type="predicted"/>
<reference evidence="1" key="2">
    <citation type="journal article" date="2015" name="Fish Shellfish Immunol.">
        <title>Early steps in the European eel (Anguilla anguilla)-Vibrio vulnificus interaction in the gills: Role of the RtxA13 toxin.</title>
        <authorList>
            <person name="Callol A."/>
            <person name="Pajuelo D."/>
            <person name="Ebbesson L."/>
            <person name="Teles M."/>
            <person name="MacKenzie S."/>
            <person name="Amaro C."/>
        </authorList>
    </citation>
    <scope>NUCLEOTIDE SEQUENCE</scope>
</reference>
<sequence>MVSWCLWRVANSDDIAVIVWYCIGGFQ</sequence>
<reference evidence="1" key="1">
    <citation type="submission" date="2014-11" db="EMBL/GenBank/DDBJ databases">
        <authorList>
            <person name="Amaro Gonzalez C."/>
        </authorList>
    </citation>
    <scope>NUCLEOTIDE SEQUENCE</scope>
</reference>